<dbReference type="PANTHER" id="PTHR43877">
    <property type="entry name" value="AMINOALKYLPHOSPHONATE N-ACETYLTRANSFERASE-RELATED-RELATED"/>
    <property type="match status" value="1"/>
</dbReference>
<dbReference type="CDD" id="cd04301">
    <property type="entry name" value="NAT_SF"/>
    <property type="match status" value="1"/>
</dbReference>
<dbReference type="Proteomes" id="UP000294225">
    <property type="component" value="Unassembled WGS sequence"/>
</dbReference>
<dbReference type="SUPFAM" id="SSF55729">
    <property type="entry name" value="Acyl-CoA N-acyltransferases (Nat)"/>
    <property type="match status" value="1"/>
</dbReference>
<sequence>MRTTPPRINSSHKGLTPKTRCSTTDSAPRLRPMHRIRPATDADAALLAEVAFAATSGQGRMPADVDETAWRTEFEGWSRESVADPTTDLAVVEVDGRGAGRLRVSRTADSVELNGIQLHPDVQNRGVGTAIITTLKSEAARRDVPLRLHVERDNPNARRLYDRLGFIRTGGDDKEDIMEWSKAAEQNRLWNADVAQRYDTPGVGMFSEDVLGPTVERLAGLAGGGRALEFAIGTGRVAVPLSEYGVPVSGIEFSDAMLEQLRTKADADSIPVVTGDMATARVPGEFTLVYLVFNTIANLLTQEEQVACFRNAARHLSPGGRFVIELWVPELRRLPPGTPATVGTADPGYILLDTYDVLRQHVVSHHFHFNEGTEAQLFRTPHRYIWPAELDLMAQLAGFTLESRHADWTTTEFTADSPSHVSVYRLPS</sequence>
<evidence type="ECO:0000256" key="1">
    <source>
        <dbReference type="ARBA" id="ARBA00022679"/>
    </source>
</evidence>
<dbReference type="Pfam" id="PF00583">
    <property type="entry name" value="Acetyltransf_1"/>
    <property type="match status" value="1"/>
</dbReference>
<keyword evidence="2" id="KW-0012">Acyltransferase</keyword>
<dbReference type="InterPro" id="IPR000182">
    <property type="entry name" value="GNAT_dom"/>
</dbReference>
<dbReference type="Gene3D" id="3.40.630.30">
    <property type="match status" value="1"/>
</dbReference>
<evidence type="ECO:0000256" key="2">
    <source>
        <dbReference type="ARBA" id="ARBA00023315"/>
    </source>
</evidence>
<feature type="region of interest" description="Disordered" evidence="3">
    <location>
        <begin position="1"/>
        <end position="28"/>
    </location>
</feature>
<dbReference type="InterPro" id="IPR029063">
    <property type="entry name" value="SAM-dependent_MTases_sf"/>
</dbReference>
<dbReference type="InterPro" id="IPR050832">
    <property type="entry name" value="Bact_Acetyltransf"/>
</dbReference>
<evidence type="ECO:0000313" key="5">
    <source>
        <dbReference type="EMBL" id="TCC41978.1"/>
    </source>
</evidence>
<evidence type="ECO:0000259" key="4">
    <source>
        <dbReference type="PROSITE" id="PS51186"/>
    </source>
</evidence>
<protein>
    <submittedName>
        <fullName evidence="5">GNAT family N-acetyltransferase</fullName>
    </submittedName>
</protein>
<dbReference type="Gene3D" id="3.40.50.150">
    <property type="entry name" value="Vaccinia Virus protein VP39"/>
    <property type="match status" value="1"/>
</dbReference>
<dbReference type="EMBL" id="SJKC01000001">
    <property type="protein sequence ID" value="TCC41978.1"/>
    <property type="molecule type" value="Genomic_DNA"/>
</dbReference>
<feature type="compositionally biased region" description="Polar residues" evidence="3">
    <location>
        <begin position="1"/>
        <end position="26"/>
    </location>
</feature>
<keyword evidence="1 5" id="KW-0808">Transferase</keyword>
<reference evidence="5 6" key="1">
    <citation type="submission" date="2019-02" db="EMBL/GenBank/DDBJ databases">
        <title>Kribbella capetownensis sp. nov. and Kribbella speibonae sp. nov., isolated from soil.</title>
        <authorList>
            <person name="Curtis S.M."/>
            <person name="Norton I."/>
            <person name="Everest G.J."/>
            <person name="Meyers P.R."/>
        </authorList>
    </citation>
    <scope>NUCLEOTIDE SEQUENCE [LARGE SCALE GENOMIC DNA]</scope>
    <source>
        <strain evidence="5 6">YM55</strain>
    </source>
</reference>
<dbReference type="GO" id="GO:0016747">
    <property type="term" value="F:acyltransferase activity, transferring groups other than amino-acyl groups"/>
    <property type="evidence" value="ECO:0007669"/>
    <property type="project" value="InterPro"/>
</dbReference>
<evidence type="ECO:0000313" key="6">
    <source>
        <dbReference type="Proteomes" id="UP000294225"/>
    </source>
</evidence>
<dbReference type="CDD" id="cd02440">
    <property type="entry name" value="AdoMet_MTases"/>
    <property type="match status" value="1"/>
</dbReference>
<comment type="caution">
    <text evidence="5">The sequence shown here is derived from an EMBL/GenBank/DDBJ whole genome shotgun (WGS) entry which is preliminary data.</text>
</comment>
<organism evidence="5 6">
    <name type="scientific">Kribbella speibonae</name>
    <dbReference type="NCBI Taxonomy" id="1572660"/>
    <lineage>
        <taxon>Bacteria</taxon>
        <taxon>Bacillati</taxon>
        <taxon>Actinomycetota</taxon>
        <taxon>Actinomycetes</taxon>
        <taxon>Propionibacteriales</taxon>
        <taxon>Kribbellaceae</taxon>
        <taxon>Kribbella</taxon>
    </lineage>
</organism>
<proteinExistence type="predicted"/>
<evidence type="ECO:0000256" key="3">
    <source>
        <dbReference type="SAM" id="MobiDB-lite"/>
    </source>
</evidence>
<dbReference type="SUPFAM" id="SSF53335">
    <property type="entry name" value="S-adenosyl-L-methionine-dependent methyltransferases"/>
    <property type="match status" value="1"/>
</dbReference>
<dbReference type="AlphaFoldDB" id="A0A4R0JC25"/>
<dbReference type="Pfam" id="PF13649">
    <property type="entry name" value="Methyltransf_25"/>
    <property type="match status" value="1"/>
</dbReference>
<dbReference type="PROSITE" id="PS51186">
    <property type="entry name" value="GNAT"/>
    <property type="match status" value="1"/>
</dbReference>
<name>A0A4R0JC25_9ACTN</name>
<feature type="domain" description="N-acetyltransferase" evidence="4">
    <location>
        <begin position="34"/>
        <end position="185"/>
    </location>
</feature>
<gene>
    <name evidence="5" type="ORF">E0H92_10185</name>
</gene>
<dbReference type="InterPro" id="IPR016181">
    <property type="entry name" value="Acyl_CoA_acyltransferase"/>
</dbReference>
<accession>A0A4R0JC25</accession>
<dbReference type="InterPro" id="IPR041698">
    <property type="entry name" value="Methyltransf_25"/>
</dbReference>